<proteinExistence type="predicted"/>
<dbReference type="Proteomes" id="UP001651690">
    <property type="component" value="Unassembled WGS sequence"/>
</dbReference>
<dbReference type="InterPro" id="IPR036388">
    <property type="entry name" value="WH-like_DNA-bd_sf"/>
</dbReference>
<feature type="domain" description="HTH marR-type" evidence="2">
    <location>
        <begin position="7"/>
        <end position="142"/>
    </location>
</feature>
<dbReference type="PANTHER" id="PTHR33164">
    <property type="entry name" value="TRANSCRIPTIONAL REGULATOR, MARR FAMILY"/>
    <property type="match status" value="1"/>
</dbReference>
<feature type="region of interest" description="Disordered" evidence="1">
    <location>
        <begin position="155"/>
        <end position="175"/>
    </location>
</feature>
<evidence type="ECO:0000313" key="3">
    <source>
        <dbReference type="EMBL" id="MCP9275986.1"/>
    </source>
</evidence>
<dbReference type="InterPro" id="IPR039422">
    <property type="entry name" value="MarR/SlyA-like"/>
</dbReference>
<dbReference type="Gene3D" id="1.10.10.10">
    <property type="entry name" value="Winged helix-like DNA-binding domain superfamily/Winged helix DNA-binding domain"/>
    <property type="match status" value="1"/>
</dbReference>
<dbReference type="PANTHER" id="PTHR33164:SF106">
    <property type="entry name" value="TRANSCRIPTIONAL REGULATORY PROTEIN"/>
    <property type="match status" value="1"/>
</dbReference>
<evidence type="ECO:0000259" key="2">
    <source>
        <dbReference type="PROSITE" id="PS50995"/>
    </source>
</evidence>
<accession>A0ABT1M9Z6</accession>
<dbReference type="SUPFAM" id="SSF46785">
    <property type="entry name" value="Winged helix' DNA-binding domain"/>
    <property type="match status" value="1"/>
</dbReference>
<dbReference type="PROSITE" id="PS50995">
    <property type="entry name" value="HTH_MARR_2"/>
    <property type="match status" value="1"/>
</dbReference>
<dbReference type="EMBL" id="JANDBD010000014">
    <property type="protein sequence ID" value="MCP9275986.1"/>
    <property type="molecule type" value="Genomic_DNA"/>
</dbReference>
<protein>
    <submittedName>
        <fullName evidence="3">MarR family transcriptional regulator</fullName>
    </submittedName>
</protein>
<evidence type="ECO:0000256" key="1">
    <source>
        <dbReference type="SAM" id="MobiDB-lite"/>
    </source>
</evidence>
<gene>
    <name evidence="3" type="ORF">NM203_27755</name>
</gene>
<comment type="caution">
    <text evidence="3">The sequence shown here is derived from an EMBL/GenBank/DDBJ whole genome shotgun (WGS) entry which is preliminary data.</text>
</comment>
<dbReference type="RefSeq" id="WP_255063844.1">
    <property type="nucleotide sequence ID" value="NZ_JANDBD010000014.1"/>
</dbReference>
<reference evidence="3 4" key="1">
    <citation type="submission" date="2022-06" db="EMBL/GenBank/DDBJ databases">
        <title>Mycolicibacterium sp. CAU 1645 isolated from seawater.</title>
        <authorList>
            <person name="Kim W."/>
        </authorList>
    </citation>
    <scope>NUCLEOTIDE SEQUENCE [LARGE SCALE GENOMIC DNA]</scope>
    <source>
        <strain evidence="3 4">CAU 1645</strain>
    </source>
</reference>
<evidence type="ECO:0000313" key="4">
    <source>
        <dbReference type="Proteomes" id="UP001651690"/>
    </source>
</evidence>
<dbReference type="SMART" id="SM00347">
    <property type="entry name" value="HTH_MARR"/>
    <property type="match status" value="1"/>
</dbReference>
<organism evidence="3 4">
    <name type="scientific">Mycolicibacterium arenosum</name>
    <dbReference type="NCBI Taxonomy" id="2952157"/>
    <lineage>
        <taxon>Bacteria</taxon>
        <taxon>Bacillati</taxon>
        <taxon>Actinomycetota</taxon>
        <taxon>Actinomycetes</taxon>
        <taxon>Mycobacteriales</taxon>
        <taxon>Mycobacteriaceae</taxon>
        <taxon>Mycolicibacterium</taxon>
    </lineage>
</organism>
<dbReference type="InterPro" id="IPR000835">
    <property type="entry name" value="HTH_MarR-typ"/>
</dbReference>
<dbReference type="Pfam" id="PF12802">
    <property type="entry name" value="MarR_2"/>
    <property type="match status" value="1"/>
</dbReference>
<feature type="compositionally biased region" description="Basic and acidic residues" evidence="1">
    <location>
        <begin position="159"/>
        <end position="175"/>
    </location>
</feature>
<dbReference type="InterPro" id="IPR036390">
    <property type="entry name" value="WH_DNA-bd_sf"/>
</dbReference>
<name>A0ABT1M9Z6_9MYCO</name>
<keyword evidence="4" id="KW-1185">Reference proteome</keyword>
<sequence length="175" mass="19294">MSTQRTRSRLIADLRRVGREHSDATVLFHSALAAAVGLHPTDYKALGVVDRLGPMSAGELARHTGLAPASVTNLVDRLEARGFLRREADPKDRRRVLLRADVSQLTGNEFFASWQRATTRMWERYSDTELAVILDFLGDTAERLRARTDAIAGSGMADAKTDAARQDSRHAGHAD</sequence>